<dbReference type="Proteomes" id="UP001370590">
    <property type="component" value="Unassembled WGS sequence"/>
</dbReference>
<keyword evidence="1" id="KW-1133">Transmembrane helix</keyword>
<name>A0ABU8SIG2_9LACO</name>
<dbReference type="EMBL" id="JAWMWH010000001">
    <property type="protein sequence ID" value="MEJ6399693.1"/>
    <property type="molecule type" value="Genomic_DNA"/>
</dbReference>
<dbReference type="Pfam" id="PF20386">
    <property type="entry name" value="DUF6681"/>
    <property type="match status" value="1"/>
</dbReference>
<evidence type="ECO:0000313" key="3">
    <source>
        <dbReference type="Proteomes" id="UP001370590"/>
    </source>
</evidence>
<feature type="transmembrane region" description="Helical" evidence="1">
    <location>
        <begin position="25"/>
        <end position="42"/>
    </location>
</feature>
<dbReference type="InterPro" id="IPR046503">
    <property type="entry name" value="DUF6681"/>
</dbReference>
<sequence length="273" mass="30802">MFTFLDAVNQYLGYINFSPKLKNRIYTIVGGLANFYLFYVAVKFLKNHIWLQGVGFLVAATVLLYFLFLNIVYYFTERRAPFDISPKVEKLFGIKPRQAAAGVSIKPVIDDIQNPRQIPLDGFYDPKHVLPAKLNSSELELKNIDMIAHDMLTNELMTDNYAGLSEHDLLNYLQQSRKPAYAICAGALIPHFSLKLEAGNYVAYAGINQAHLLRVGIIERVGLQSIRSINPQRVQLFAAAAIMVGGNSKINGRAGTVDQEQPYRIQMRIAFKR</sequence>
<comment type="caution">
    <text evidence="2">The sequence shown here is derived from an EMBL/GenBank/DDBJ whole genome shotgun (WGS) entry which is preliminary data.</text>
</comment>
<evidence type="ECO:0000256" key="1">
    <source>
        <dbReference type="SAM" id="Phobius"/>
    </source>
</evidence>
<protein>
    <submittedName>
        <fullName evidence="2">DUF6681 family protein</fullName>
    </submittedName>
</protein>
<reference evidence="2 3" key="1">
    <citation type="submission" date="2023-10" db="EMBL/GenBank/DDBJ databases">
        <title>Nicoliella lavandulae sp. nov. isolated from Lavandula angustifolia flowers.</title>
        <authorList>
            <person name="Alcantara C."/>
            <person name="Zuniga M."/>
            <person name="Landete J.M."/>
            <person name="Monedero V."/>
        </authorList>
    </citation>
    <scope>NUCLEOTIDE SEQUENCE [LARGE SCALE GENOMIC DNA]</scope>
    <source>
        <strain evidence="2 3">Es01</strain>
    </source>
</reference>
<dbReference type="RefSeq" id="WP_339959537.1">
    <property type="nucleotide sequence ID" value="NZ_JAWMWH010000001.1"/>
</dbReference>
<keyword evidence="1" id="KW-0812">Transmembrane</keyword>
<evidence type="ECO:0000313" key="2">
    <source>
        <dbReference type="EMBL" id="MEJ6399693.1"/>
    </source>
</evidence>
<keyword evidence="3" id="KW-1185">Reference proteome</keyword>
<accession>A0ABU8SIG2</accession>
<feature type="transmembrane region" description="Helical" evidence="1">
    <location>
        <begin position="54"/>
        <end position="75"/>
    </location>
</feature>
<organism evidence="2 3">
    <name type="scientific">Nicoliella lavandulae</name>
    <dbReference type="NCBI Taxonomy" id="3082954"/>
    <lineage>
        <taxon>Bacteria</taxon>
        <taxon>Bacillati</taxon>
        <taxon>Bacillota</taxon>
        <taxon>Bacilli</taxon>
        <taxon>Lactobacillales</taxon>
        <taxon>Lactobacillaceae</taxon>
        <taxon>Nicoliella</taxon>
    </lineage>
</organism>
<keyword evidence="1" id="KW-0472">Membrane</keyword>
<proteinExistence type="predicted"/>
<gene>
    <name evidence="2" type="ORF">R4146_00635</name>
</gene>